<dbReference type="AlphaFoldDB" id="A0A8U0FMB0"/>
<name>A0A8U0FMB0_9BRAD</name>
<gene>
    <name evidence="1" type="ORF">HAP41_0000000700</name>
</gene>
<protein>
    <submittedName>
        <fullName evidence="1">Uncharacterized protein</fullName>
    </submittedName>
</protein>
<dbReference type="Proteomes" id="UP000551709">
    <property type="component" value="Chromosome"/>
</dbReference>
<sequence length="88" mass="9251">MNMKVELPAIAASGLALAGMAAAVNPVLAGIAGVTLLVAKVLRDRRKGRQALLSTSPVSYLFRVEEALSPGTLAKWISKDALEQRVAH</sequence>
<dbReference type="EMBL" id="CP096255">
    <property type="protein sequence ID" value="UPT87727.1"/>
    <property type="molecule type" value="Genomic_DNA"/>
</dbReference>
<evidence type="ECO:0000313" key="1">
    <source>
        <dbReference type="EMBL" id="UPT87727.1"/>
    </source>
</evidence>
<proteinExistence type="predicted"/>
<dbReference type="RefSeq" id="WP_248577164.1">
    <property type="nucleotide sequence ID" value="NZ_CP096255.1"/>
</dbReference>
<accession>A0A8U0FMB0</accession>
<reference evidence="1" key="2">
    <citation type="submission" date="2022-04" db="EMBL/GenBank/DDBJ databases">
        <authorList>
            <person name="Bromfield E.S.P."/>
            <person name="Cloutier S."/>
        </authorList>
    </citation>
    <scope>NUCLEOTIDE SEQUENCE</scope>
    <source>
        <strain evidence="1">1S5</strain>
    </source>
</reference>
<organism evidence="1 2">
    <name type="scientific">Bradyrhizobium barranii subsp. apii</name>
    <dbReference type="NCBI Taxonomy" id="2819348"/>
    <lineage>
        <taxon>Bacteria</taxon>
        <taxon>Pseudomonadati</taxon>
        <taxon>Pseudomonadota</taxon>
        <taxon>Alphaproteobacteria</taxon>
        <taxon>Hyphomicrobiales</taxon>
        <taxon>Nitrobacteraceae</taxon>
        <taxon>Bradyrhizobium</taxon>
        <taxon>Bradyrhizobium barranii</taxon>
    </lineage>
</organism>
<reference evidence="1" key="1">
    <citation type="journal article" date="2017" name="Syst. Appl. Microbiol.">
        <title>Soybeans inoculated with root zone soils of Canadian native legumes harbour diverse and novel Bradyrhizobium spp. that possess agricultural potential.</title>
        <authorList>
            <person name="Bromfield E.S.P."/>
            <person name="Cloutier S."/>
            <person name="Tambong J.T."/>
            <person name="Tran Thi T.V."/>
        </authorList>
    </citation>
    <scope>NUCLEOTIDE SEQUENCE</scope>
    <source>
        <strain evidence="1">1S5</strain>
    </source>
</reference>
<evidence type="ECO:0000313" key="2">
    <source>
        <dbReference type="Proteomes" id="UP000551709"/>
    </source>
</evidence>